<keyword evidence="3" id="KW-1185">Reference proteome</keyword>
<accession>A0A2T1FKA5</accession>
<dbReference type="InterPro" id="IPR011051">
    <property type="entry name" value="RmlC_Cupin_sf"/>
</dbReference>
<dbReference type="OrthoDB" id="9798585at2"/>
<dbReference type="EMBL" id="PVWO01000501">
    <property type="protein sequence ID" value="PSB45361.1"/>
    <property type="molecule type" value="Genomic_DNA"/>
</dbReference>
<dbReference type="RefSeq" id="WP_106311457.1">
    <property type="nucleotide sequence ID" value="NZ_PVWO01000501.1"/>
</dbReference>
<dbReference type="AlphaFoldDB" id="A0A2T1FKA5"/>
<reference evidence="2 3" key="1">
    <citation type="submission" date="2018-03" db="EMBL/GenBank/DDBJ databases">
        <title>The ancient ancestry and fast evolution of plastids.</title>
        <authorList>
            <person name="Moore K.R."/>
            <person name="Magnabosco C."/>
            <person name="Momper L."/>
            <person name="Gold D.A."/>
            <person name="Bosak T."/>
            <person name="Fournier G.P."/>
        </authorList>
    </citation>
    <scope>NUCLEOTIDE SEQUENCE [LARGE SCALE GENOMIC DNA]</scope>
    <source>
        <strain evidence="2 3">CCALA 037</strain>
    </source>
</reference>
<dbReference type="SUPFAM" id="SSF51182">
    <property type="entry name" value="RmlC-like cupins"/>
    <property type="match status" value="1"/>
</dbReference>
<dbReference type="Gene3D" id="2.60.120.10">
    <property type="entry name" value="Jelly Rolls"/>
    <property type="match status" value="1"/>
</dbReference>
<evidence type="ECO:0000259" key="1">
    <source>
        <dbReference type="Pfam" id="PF07883"/>
    </source>
</evidence>
<dbReference type="Proteomes" id="UP000238937">
    <property type="component" value="Unassembled WGS sequence"/>
</dbReference>
<comment type="caution">
    <text evidence="2">The sequence shown here is derived from an EMBL/GenBank/DDBJ whole genome shotgun (WGS) entry which is preliminary data.</text>
</comment>
<evidence type="ECO:0000313" key="2">
    <source>
        <dbReference type="EMBL" id="PSB45361.1"/>
    </source>
</evidence>
<dbReference type="CDD" id="cd06981">
    <property type="entry name" value="cupin_reut_a1446"/>
    <property type="match status" value="1"/>
</dbReference>
<dbReference type="InterPro" id="IPR014710">
    <property type="entry name" value="RmlC-like_jellyroll"/>
</dbReference>
<dbReference type="Pfam" id="PF07883">
    <property type="entry name" value="Cupin_2"/>
    <property type="match status" value="1"/>
</dbReference>
<evidence type="ECO:0000313" key="3">
    <source>
        <dbReference type="Proteomes" id="UP000238937"/>
    </source>
</evidence>
<feature type="domain" description="Cupin type-2" evidence="1">
    <location>
        <begin position="48"/>
        <end position="103"/>
    </location>
</feature>
<organism evidence="2 3">
    <name type="scientific">Chamaesiphon polymorphus CCALA 037</name>
    <dbReference type="NCBI Taxonomy" id="2107692"/>
    <lineage>
        <taxon>Bacteria</taxon>
        <taxon>Bacillati</taxon>
        <taxon>Cyanobacteriota</taxon>
        <taxon>Cyanophyceae</taxon>
        <taxon>Gomontiellales</taxon>
        <taxon>Chamaesiphonaceae</taxon>
        <taxon>Chamaesiphon</taxon>
    </lineage>
</organism>
<name>A0A2T1FKA5_9CYAN</name>
<sequence>MENQNLFSSIPPDLSTEIFQTIISSAEISIERIVSKGHKSDRDFWYDQDRHEWVLLVKGAARLEFTDRTVNLQPGDYVNILAHERHRVDWTAPDEETIWLAIFYR</sequence>
<gene>
    <name evidence="2" type="ORF">C7B77_25265</name>
</gene>
<proteinExistence type="predicted"/>
<dbReference type="InterPro" id="IPR013096">
    <property type="entry name" value="Cupin_2"/>
</dbReference>
<protein>
    <submittedName>
        <fullName evidence="2">Cupin</fullName>
    </submittedName>
</protein>